<dbReference type="PANTHER" id="PTHR10907">
    <property type="entry name" value="REGUCALCIN"/>
    <property type="match status" value="1"/>
</dbReference>
<dbReference type="Proteomes" id="UP000693981">
    <property type="component" value="Unassembled WGS sequence"/>
</dbReference>
<feature type="domain" description="SMP-30/Gluconolactonase/LRE-like region" evidence="1">
    <location>
        <begin position="72"/>
        <end position="303"/>
    </location>
</feature>
<dbReference type="PANTHER" id="PTHR10907:SF47">
    <property type="entry name" value="REGUCALCIN"/>
    <property type="match status" value="1"/>
</dbReference>
<organism evidence="2 3">
    <name type="scientific">Phytophthora boehmeriae</name>
    <dbReference type="NCBI Taxonomy" id="109152"/>
    <lineage>
        <taxon>Eukaryota</taxon>
        <taxon>Sar</taxon>
        <taxon>Stramenopiles</taxon>
        <taxon>Oomycota</taxon>
        <taxon>Peronosporomycetes</taxon>
        <taxon>Peronosporales</taxon>
        <taxon>Peronosporaceae</taxon>
        <taxon>Phytophthora</taxon>
    </lineage>
</organism>
<dbReference type="AlphaFoldDB" id="A0A8T1WGS6"/>
<evidence type="ECO:0000313" key="3">
    <source>
        <dbReference type="Proteomes" id="UP000693981"/>
    </source>
</evidence>
<dbReference type="EMBL" id="JAGDFL010000352">
    <property type="protein sequence ID" value="KAG7391758.1"/>
    <property type="molecule type" value="Genomic_DNA"/>
</dbReference>
<evidence type="ECO:0000259" key="1">
    <source>
        <dbReference type="Pfam" id="PF08450"/>
    </source>
</evidence>
<keyword evidence="3" id="KW-1185">Reference proteome</keyword>
<gene>
    <name evidence="2" type="ORF">PHYBOEH_006616</name>
</gene>
<name>A0A8T1WGS6_9STRA</name>
<evidence type="ECO:0000313" key="2">
    <source>
        <dbReference type="EMBL" id="KAG7391758.1"/>
    </source>
</evidence>
<protein>
    <recommendedName>
        <fullName evidence="1">SMP-30/Gluconolactonase/LRE-like region domain-containing protein</fullName>
    </recommendedName>
</protein>
<dbReference type="InterPro" id="IPR013658">
    <property type="entry name" value="SGL"/>
</dbReference>
<reference evidence="2" key="1">
    <citation type="submission" date="2021-02" db="EMBL/GenBank/DDBJ databases">
        <authorList>
            <person name="Palmer J.M."/>
        </authorList>
    </citation>
    <scope>NUCLEOTIDE SEQUENCE</scope>
    <source>
        <strain evidence="2">SCRP23</strain>
    </source>
</reference>
<comment type="caution">
    <text evidence="2">The sequence shown here is derived from an EMBL/GenBank/DDBJ whole genome shotgun (WGS) entry which is preliminary data.</text>
</comment>
<accession>A0A8T1WGS6</accession>
<dbReference type="GO" id="GO:0005509">
    <property type="term" value="F:calcium ion binding"/>
    <property type="evidence" value="ECO:0007669"/>
    <property type="project" value="TreeGrafter"/>
</dbReference>
<dbReference type="GO" id="GO:0004341">
    <property type="term" value="F:gluconolactonase activity"/>
    <property type="evidence" value="ECO:0007669"/>
    <property type="project" value="TreeGrafter"/>
</dbReference>
<dbReference type="Pfam" id="PF08450">
    <property type="entry name" value="SGL"/>
    <property type="match status" value="1"/>
</dbReference>
<sequence length="373" mass="40942">MPLVAAESCVSPAEKTAHYEQVTKSDLFPRAFPNLRLLFFPFRFLCYWIRWKFRSQDAAAPHAQTLVKDIVFGEAPRFRMASKELVFSDMHGKQVLKYSLSTRKTELVYEDPDDMVSGLGWLPDGRMLIVSMNMRRVVVYDEAISAIETYSDVQHVTRFRANDMVASTSGRIYVGSFGFDMANVAAFCSSAIVSVGVDGDVRVEARKMIFPNGMVITPDGKTLIAAETFAGCLTAFDIEESGRLSNRRVWANVGSLVDGICLDAEGCVWASICQSGVYPTGGGLLRVQEGGRIVDVLGFGANGIKESVFACQLGTDAEGKHHLFFMEAVTSFDHLIFKRGKDAAKKNGLVRSIEVSVGPARIPGNDNYCGGYC</sequence>
<dbReference type="GO" id="GO:0019853">
    <property type="term" value="P:L-ascorbic acid biosynthetic process"/>
    <property type="evidence" value="ECO:0007669"/>
    <property type="project" value="TreeGrafter"/>
</dbReference>
<dbReference type="OrthoDB" id="423498at2759"/>
<proteinExistence type="predicted"/>